<reference evidence="2" key="1">
    <citation type="submission" date="2016-10" db="EMBL/GenBank/DDBJ databases">
        <authorList>
            <person name="Varghese N."/>
            <person name="Submissions S."/>
        </authorList>
    </citation>
    <scope>NUCLEOTIDE SEQUENCE [LARGE SCALE GENOMIC DNA]</scope>
    <source>
        <strain evidence="2">ATCC 25963</strain>
    </source>
</reference>
<gene>
    <name evidence="1" type="ORF">SAMN02745121_03296</name>
</gene>
<accession>A0A1I1YFN2</accession>
<dbReference type="Proteomes" id="UP000199400">
    <property type="component" value="Unassembled WGS sequence"/>
</dbReference>
<proteinExistence type="predicted"/>
<keyword evidence="2" id="KW-1185">Reference proteome</keyword>
<name>A0A1I1YFN2_9BACT</name>
<sequence length="80" mass="8596">MPSWEAGAVYHAGADLQAAEVAVADIPSPADIGVDLGRERVLILVFTEDRAELITSGSDRRAREDGHTARDMSVRTCCII</sequence>
<evidence type="ECO:0000313" key="2">
    <source>
        <dbReference type="Proteomes" id="UP000199400"/>
    </source>
</evidence>
<evidence type="ECO:0000313" key="1">
    <source>
        <dbReference type="EMBL" id="SFE16913.1"/>
    </source>
</evidence>
<organism evidence="1 2">
    <name type="scientific">Nannocystis exedens</name>
    <dbReference type="NCBI Taxonomy" id="54"/>
    <lineage>
        <taxon>Bacteria</taxon>
        <taxon>Pseudomonadati</taxon>
        <taxon>Myxococcota</taxon>
        <taxon>Polyangia</taxon>
        <taxon>Nannocystales</taxon>
        <taxon>Nannocystaceae</taxon>
        <taxon>Nannocystis</taxon>
    </lineage>
</organism>
<dbReference type="AlphaFoldDB" id="A0A1I1YFN2"/>
<dbReference type="EMBL" id="FOMX01000009">
    <property type="protein sequence ID" value="SFE16913.1"/>
    <property type="molecule type" value="Genomic_DNA"/>
</dbReference>
<dbReference type="RefSeq" id="WP_096329939.1">
    <property type="nucleotide sequence ID" value="NZ_FOMX01000009.1"/>
</dbReference>
<protein>
    <submittedName>
        <fullName evidence="1">Uncharacterized protein</fullName>
    </submittedName>
</protein>